<dbReference type="Proteomes" id="UP000779574">
    <property type="component" value="Unassembled WGS sequence"/>
</dbReference>
<comment type="caution">
    <text evidence="1">The sequence shown here is derived from an EMBL/GenBank/DDBJ whole genome shotgun (WGS) entry which is preliminary data.</text>
</comment>
<proteinExistence type="predicted"/>
<sequence>MRASDILLPIAAASMVAGSPLNFEERDANTCTIKSIQSVVTELSPSVATPYCQSLLKISTKTVIKTLKPSVPSKHVVTATVHKTVTSTNFAIFDLIAIELELTDLVDLSESIQSCCDTVDKQQSIIIKHDPIEIIKQHSLIFDIVFH</sequence>
<reference evidence="1" key="2">
    <citation type="submission" date="2021-08" db="EMBL/GenBank/DDBJ databases">
        <authorList>
            <person name="Gostincar C."/>
            <person name="Sun X."/>
            <person name="Song Z."/>
            <person name="Gunde-Cimerman N."/>
        </authorList>
    </citation>
    <scope>NUCLEOTIDE SEQUENCE</scope>
    <source>
        <strain evidence="1">EXF-9911</strain>
    </source>
</reference>
<organism evidence="1 2">
    <name type="scientific">Aureobasidium melanogenum</name>
    <name type="common">Aureobasidium pullulans var. melanogenum</name>
    <dbReference type="NCBI Taxonomy" id="46634"/>
    <lineage>
        <taxon>Eukaryota</taxon>
        <taxon>Fungi</taxon>
        <taxon>Dikarya</taxon>
        <taxon>Ascomycota</taxon>
        <taxon>Pezizomycotina</taxon>
        <taxon>Dothideomycetes</taxon>
        <taxon>Dothideomycetidae</taxon>
        <taxon>Dothideales</taxon>
        <taxon>Saccotheciaceae</taxon>
        <taxon>Aureobasidium</taxon>
    </lineage>
</organism>
<gene>
    <name evidence="1" type="ORF">KCU76_g2771</name>
</gene>
<dbReference type="EMBL" id="JAHFXF010000070">
    <property type="protein sequence ID" value="KAG9697701.1"/>
    <property type="molecule type" value="Genomic_DNA"/>
</dbReference>
<protein>
    <submittedName>
        <fullName evidence="1">Uncharacterized protein</fullName>
    </submittedName>
</protein>
<name>A0A9P8EUF8_AURME</name>
<feature type="non-terminal residue" evidence="1">
    <location>
        <position position="147"/>
    </location>
</feature>
<evidence type="ECO:0000313" key="2">
    <source>
        <dbReference type="Proteomes" id="UP000779574"/>
    </source>
</evidence>
<reference evidence="1" key="1">
    <citation type="journal article" date="2021" name="J Fungi (Basel)">
        <title>Virulence traits and population genomics of the black yeast Aureobasidium melanogenum.</title>
        <authorList>
            <person name="Cernosa A."/>
            <person name="Sun X."/>
            <person name="Gostincar C."/>
            <person name="Fang C."/>
            <person name="Gunde-Cimerman N."/>
            <person name="Song Z."/>
        </authorList>
    </citation>
    <scope>NUCLEOTIDE SEQUENCE</scope>
    <source>
        <strain evidence="1">EXF-9911</strain>
    </source>
</reference>
<evidence type="ECO:0000313" key="1">
    <source>
        <dbReference type="EMBL" id="KAG9697701.1"/>
    </source>
</evidence>
<dbReference type="AlphaFoldDB" id="A0A9P8EUF8"/>
<accession>A0A9P8EUF8</accession>
<dbReference type="OrthoDB" id="3916710at2759"/>